<evidence type="ECO:0000256" key="1">
    <source>
        <dbReference type="SAM" id="SignalP"/>
    </source>
</evidence>
<dbReference type="EMBL" id="JADIVZ010000003">
    <property type="protein sequence ID" value="MBF4161707.1"/>
    <property type="molecule type" value="Genomic_DNA"/>
</dbReference>
<proteinExistence type="predicted"/>
<comment type="caution">
    <text evidence="2">The sequence shown here is derived from an EMBL/GenBank/DDBJ whole genome shotgun (WGS) entry which is preliminary data.</text>
</comment>
<evidence type="ECO:0000313" key="2">
    <source>
        <dbReference type="EMBL" id="MBF4161707.1"/>
    </source>
</evidence>
<evidence type="ECO:0000313" key="3">
    <source>
        <dbReference type="Proteomes" id="UP000656804"/>
    </source>
</evidence>
<dbReference type="AlphaFoldDB" id="A0A930Y762"/>
<gene>
    <name evidence="2" type="ORF">ISG29_08390</name>
</gene>
<feature type="signal peptide" evidence="1">
    <location>
        <begin position="1"/>
        <end position="25"/>
    </location>
</feature>
<keyword evidence="1" id="KW-0732">Signal</keyword>
<organism evidence="2 3">
    <name type="scientific">Nocardioides acrostichi</name>
    <dbReference type="NCBI Taxonomy" id="2784339"/>
    <lineage>
        <taxon>Bacteria</taxon>
        <taxon>Bacillati</taxon>
        <taxon>Actinomycetota</taxon>
        <taxon>Actinomycetes</taxon>
        <taxon>Propionibacteriales</taxon>
        <taxon>Nocardioidaceae</taxon>
        <taxon>Nocardioides</taxon>
    </lineage>
</organism>
<evidence type="ECO:0008006" key="4">
    <source>
        <dbReference type="Google" id="ProtNLM"/>
    </source>
</evidence>
<dbReference type="RefSeq" id="WP_194502973.1">
    <property type="nucleotide sequence ID" value="NZ_JADIVZ010000003.1"/>
</dbReference>
<feature type="chain" id="PRO_5037551307" description="Lipoprotein" evidence="1">
    <location>
        <begin position="26"/>
        <end position="153"/>
    </location>
</feature>
<sequence>MTMTTSRTRILLTALLLAIFATATACGEDEADGPSSPTIVDVDVVAQKIVSAPGAGTVGDQALDVTDPADLRGWSKALPAPVRQQVRQAAQAMQVPEGRHLYAQVVRVGCETAPSIEIDGGTGKNSAVRFVAPTEAPNIDCITALTSVALVVL</sequence>
<accession>A0A930Y762</accession>
<dbReference type="PROSITE" id="PS51257">
    <property type="entry name" value="PROKAR_LIPOPROTEIN"/>
    <property type="match status" value="1"/>
</dbReference>
<reference evidence="2" key="1">
    <citation type="submission" date="2020-11" db="EMBL/GenBank/DDBJ databases">
        <title>Nocardioides sp. CBS4Y-1, whole genome shotgun sequence.</title>
        <authorList>
            <person name="Tuo L."/>
        </authorList>
    </citation>
    <scope>NUCLEOTIDE SEQUENCE</scope>
    <source>
        <strain evidence="2">CBS4Y-1</strain>
    </source>
</reference>
<protein>
    <recommendedName>
        <fullName evidence="4">Lipoprotein</fullName>
    </recommendedName>
</protein>
<dbReference type="Proteomes" id="UP000656804">
    <property type="component" value="Unassembled WGS sequence"/>
</dbReference>
<keyword evidence="3" id="KW-1185">Reference proteome</keyword>
<name>A0A930Y762_9ACTN</name>